<evidence type="ECO:0008006" key="5">
    <source>
        <dbReference type="Google" id="ProtNLM"/>
    </source>
</evidence>
<dbReference type="AlphaFoldDB" id="A0A267GL43"/>
<dbReference type="Proteomes" id="UP000215902">
    <property type="component" value="Unassembled WGS sequence"/>
</dbReference>
<reference evidence="3 4" key="1">
    <citation type="submission" date="2017-06" db="EMBL/GenBank/DDBJ databases">
        <title>A platform for efficient transgenesis in Macrostomum lignano, a flatworm model organism for stem cell research.</title>
        <authorList>
            <person name="Berezikov E."/>
        </authorList>
    </citation>
    <scope>NUCLEOTIDE SEQUENCE [LARGE SCALE GENOMIC DNA]</scope>
    <source>
        <strain evidence="3">DV1</strain>
        <tissue evidence="3">Whole organism</tissue>
    </source>
</reference>
<comment type="caution">
    <text evidence="3">The sequence shown here is derived from an EMBL/GenBank/DDBJ whole genome shotgun (WGS) entry which is preliminary data.</text>
</comment>
<keyword evidence="1" id="KW-0175">Coiled coil</keyword>
<feature type="coiled-coil region" evidence="1">
    <location>
        <begin position="8"/>
        <end position="60"/>
    </location>
</feature>
<accession>A0A267GL43</accession>
<feature type="region of interest" description="Disordered" evidence="2">
    <location>
        <begin position="113"/>
        <end position="149"/>
    </location>
</feature>
<dbReference type="GO" id="GO:0003341">
    <property type="term" value="P:cilium movement"/>
    <property type="evidence" value="ECO:0007669"/>
    <property type="project" value="InterPro"/>
</dbReference>
<gene>
    <name evidence="3" type="ORF">BOX15_Mlig032824g3</name>
</gene>
<evidence type="ECO:0000256" key="1">
    <source>
        <dbReference type="SAM" id="Coils"/>
    </source>
</evidence>
<dbReference type="OrthoDB" id="10255247at2759"/>
<protein>
    <recommendedName>
        <fullName evidence="5">DUF4201 domain-containing protein</fullName>
    </recommendedName>
</protein>
<evidence type="ECO:0000256" key="2">
    <source>
        <dbReference type="SAM" id="MobiDB-lite"/>
    </source>
</evidence>
<dbReference type="GO" id="GO:0036158">
    <property type="term" value="P:outer dynein arm assembly"/>
    <property type="evidence" value="ECO:0007669"/>
    <property type="project" value="InterPro"/>
</dbReference>
<dbReference type="STRING" id="282301.A0A267GL43"/>
<dbReference type="GO" id="GO:0097542">
    <property type="term" value="C:ciliary tip"/>
    <property type="evidence" value="ECO:0007669"/>
    <property type="project" value="TreeGrafter"/>
</dbReference>
<dbReference type="PANTHER" id="PTHR46518">
    <property type="entry name" value="COILED-COIL DOMAIN-CONTAINING PROTEIN 151"/>
    <property type="match status" value="1"/>
</dbReference>
<dbReference type="GO" id="GO:0036064">
    <property type="term" value="C:ciliary basal body"/>
    <property type="evidence" value="ECO:0007669"/>
    <property type="project" value="TreeGrafter"/>
</dbReference>
<dbReference type="PANTHER" id="PTHR46518:SF1">
    <property type="entry name" value="OUTER DYNEIN ARM-DOCKING COMPLEX SUBUNIT 3"/>
    <property type="match status" value="1"/>
</dbReference>
<dbReference type="GO" id="GO:0035253">
    <property type="term" value="C:ciliary rootlet"/>
    <property type="evidence" value="ECO:0007669"/>
    <property type="project" value="TreeGrafter"/>
</dbReference>
<proteinExistence type="predicted"/>
<sequence>ERPLAEKVEELRNKINLLEGDRKAYYENSYYTQKQNKEKIGQLRKENKDLRKQLKDRLSADDHVINQAFQDRPVERAALSNKTGRDAIQTMDYKVSDTKKKLNALKHMTAVKQRKLDELQQENKEMEQDAEEAKATEEGESYEGRRLRD</sequence>
<feature type="compositionally biased region" description="Basic and acidic residues" evidence="2">
    <location>
        <begin position="114"/>
        <end position="149"/>
    </location>
</feature>
<keyword evidence="4" id="KW-1185">Reference proteome</keyword>
<feature type="non-terminal residue" evidence="3">
    <location>
        <position position="149"/>
    </location>
</feature>
<name>A0A267GL43_9PLAT</name>
<organism evidence="3 4">
    <name type="scientific">Macrostomum lignano</name>
    <dbReference type="NCBI Taxonomy" id="282301"/>
    <lineage>
        <taxon>Eukaryota</taxon>
        <taxon>Metazoa</taxon>
        <taxon>Spiralia</taxon>
        <taxon>Lophotrochozoa</taxon>
        <taxon>Platyhelminthes</taxon>
        <taxon>Rhabditophora</taxon>
        <taxon>Macrostomorpha</taxon>
        <taxon>Macrostomida</taxon>
        <taxon>Macrostomidae</taxon>
        <taxon>Macrostomum</taxon>
    </lineage>
</organism>
<evidence type="ECO:0000313" key="4">
    <source>
        <dbReference type="Proteomes" id="UP000215902"/>
    </source>
</evidence>
<dbReference type="EMBL" id="NIVC01000267">
    <property type="protein sequence ID" value="PAA86741.1"/>
    <property type="molecule type" value="Genomic_DNA"/>
</dbReference>
<feature type="non-terminal residue" evidence="3">
    <location>
        <position position="1"/>
    </location>
</feature>
<evidence type="ECO:0000313" key="3">
    <source>
        <dbReference type="EMBL" id="PAA86741.1"/>
    </source>
</evidence>
<dbReference type="InterPro" id="IPR033192">
    <property type="entry name" value="ODAD3"/>
</dbReference>